<protein>
    <recommendedName>
        <fullName evidence="4">No apical meristem-associated C-terminal domain-containing protein</fullName>
    </recommendedName>
</protein>
<feature type="region of interest" description="Disordered" evidence="1">
    <location>
        <begin position="209"/>
        <end position="228"/>
    </location>
</feature>
<dbReference type="EMBL" id="ML121545">
    <property type="protein sequence ID" value="RPB23609.1"/>
    <property type="molecule type" value="Genomic_DNA"/>
</dbReference>
<evidence type="ECO:0000313" key="2">
    <source>
        <dbReference type="EMBL" id="RPB23609.1"/>
    </source>
</evidence>
<proteinExistence type="predicted"/>
<evidence type="ECO:0000313" key="3">
    <source>
        <dbReference type="Proteomes" id="UP000267821"/>
    </source>
</evidence>
<reference evidence="2 3" key="1">
    <citation type="journal article" date="2018" name="Nat. Ecol. Evol.">
        <title>Pezizomycetes genomes reveal the molecular basis of ectomycorrhizal truffle lifestyle.</title>
        <authorList>
            <person name="Murat C."/>
            <person name="Payen T."/>
            <person name="Noel B."/>
            <person name="Kuo A."/>
            <person name="Morin E."/>
            <person name="Chen J."/>
            <person name="Kohler A."/>
            <person name="Krizsan K."/>
            <person name="Balestrini R."/>
            <person name="Da Silva C."/>
            <person name="Montanini B."/>
            <person name="Hainaut M."/>
            <person name="Levati E."/>
            <person name="Barry K.W."/>
            <person name="Belfiori B."/>
            <person name="Cichocki N."/>
            <person name="Clum A."/>
            <person name="Dockter R.B."/>
            <person name="Fauchery L."/>
            <person name="Guy J."/>
            <person name="Iotti M."/>
            <person name="Le Tacon F."/>
            <person name="Lindquist E.A."/>
            <person name="Lipzen A."/>
            <person name="Malagnac F."/>
            <person name="Mello A."/>
            <person name="Molinier V."/>
            <person name="Miyauchi S."/>
            <person name="Poulain J."/>
            <person name="Riccioni C."/>
            <person name="Rubini A."/>
            <person name="Sitrit Y."/>
            <person name="Splivallo R."/>
            <person name="Traeger S."/>
            <person name="Wang M."/>
            <person name="Zifcakova L."/>
            <person name="Wipf D."/>
            <person name="Zambonelli A."/>
            <person name="Paolocci F."/>
            <person name="Nowrousian M."/>
            <person name="Ottonello S."/>
            <person name="Baldrian P."/>
            <person name="Spatafora J.W."/>
            <person name="Henrissat B."/>
            <person name="Nagy L.G."/>
            <person name="Aury J.M."/>
            <person name="Wincker P."/>
            <person name="Grigoriev I.V."/>
            <person name="Bonfante P."/>
            <person name="Martin F.M."/>
        </authorList>
    </citation>
    <scope>NUCLEOTIDE SEQUENCE [LARGE SCALE GENOMIC DNA]</scope>
    <source>
        <strain evidence="2 3">ATCC MYA-4762</strain>
    </source>
</reference>
<feature type="compositionally biased region" description="Low complexity" evidence="1">
    <location>
        <begin position="210"/>
        <end position="220"/>
    </location>
</feature>
<dbReference type="InParanoid" id="A0A3N4LQ08"/>
<sequence>MDNSVDKDEVEESDAFLWDQSLIRNSLQDSDSPLDLETEGSQVTELTPRAPRKLGVPLVIRKGNKGRLDLKAAGKRTRAESDSDEKEEPLADDDEAERQKKGTKRKKSGSTKLGLKDLIGAWGEDNKVEAHRIETAKLKWSAKMLEYCPTEREKDRALKQQELEIQQARMIMEKAQFVLTYGITAEDFFKKFKDRTSMPITIERTSVGNTPAAASTPASALKFNTQVP</sequence>
<keyword evidence="3" id="KW-1185">Reference proteome</keyword>
<dbReference type="Proteomes" id="UP000267821">
    <property type="component" value="Unassembled WGS sequence"/>
</dbReference>
<evidence type="ECO:0000256" key="1">
    <source>
        <dbReference type="SAM" id="MobiDB-lite"/>
    </source>
</evidence>
<feature type="compositionally biased region" description="Basic and acidic residues" evidence="1">
    <location>
        <begin position="66"/>
        <end position="81"/>
    </location>
</feature>
<feature type="region of interest" description="Disordered" evidence="1">
    <location>
        <begin position="27"/>
        <end position="110"/>
    </location>
</feature>
<evidence type="ECO:0008006" key="4">
    <source>
        <dbReference type="Google" id="ProtNLM"/>
    </source>
</evidence>
<organism evidence="2 3">
    <name type="scientific">Terfezia boudieri ATCC MYA-4762</name>
    <dbReference type="NCBI Taxonomy" id="1051890"/>
    <lineage>
        <taxon>Eukaryota</taxon>
        <taxon>Fungi</taxon>
        <taxon>Dikarya</taxon>
        <taxon>Ascomycota</taxon>
        <taxon>Pezizomycotina</taxon>
        <taxon>Pezizomycetes</taxon>
        <taxon>Pezizales</taxon>
        <taxon>Pezizaceae</taxon>
        <taxon>Terfezia</taxon>
    </lineage>
</organism>
<gene>
    <name evidence="2" type="ORF">L211DRAFT_849599</name>
</gene>
<feature type="compositionally biased region" description="Acidic residues" evidence="1">
    <location>
        <begin position="82"/>
        <end position="96"/>
    </location>
</feature>
<name>A0A3N4LQ08_9PEZI</name>
<dbReference type="OrthoDB" id="10554198at2759"/>
<accession>A0A3N4LQ08</accession>
<dbReference type="AlphaFoldDB" id="A0A3N4LQ08"/>